<gene>
    <name evidence="7" type="ORF">FGL83_08385</name>
    <name evidence="6" type="ORF">GQS40_05225</name>
</gene>
<evidence type="ECO:0000256" key="3">
    <source>
        <dbReference type="ARBA" id="ARBA00023125"/>
    </source>
</evidence>
<evidence type="ECO:0000313" key="7">
    <source>
        <dbReference type="EMBL" id="QEA44682.1"/>
    </source>
</evidence>
<name>A0A5B8T5J7_LEULA</name>
<dbReference type="Proteomes" id="UP000321298">
    <property type="component" value="Chromosome"/>
</dbReference>
<dbReference type="GO" id="GO:0003677">
    <property type="term" value="F:DNA binding"/>
    <property type="evidence" value="ECO:0007669"/>
    <property type="project" value="UniProtKB-KW"/>
</dbReference>
<dbReference type="EMBL" id="WSZI01000013">
    <property type="protein sequence ID" value="MWN21078.1"/>
    <property type="molecule type" value="Genomic_DNA"/>
</dbReference>
<organism evidence="6 9">
    <name type="scientific">Leuconostoc lactis</name>
    <dbReference type="NCBI Taxonomy" id="1246"/>
    <lineage>
        <taxon>Bacteria</taxon>
        <taxon>Bacillati</taxon>
        <taxon>Bacillota</taxon>
        <taxon>Bacilli</taxon>
        <taxon>Lactobacillales</taxon>
        <taxon>Lactobacillaceae</taxon>
        <taxon>Leuconostoc</taxon>
    </lineage>
</organism>
<dbReference type="Pfam" id="PF00126">
    <property type="entry name" value="HTH_1"/>
    <property type="match status" value="1"/>
</dbReference>
<dbReference type="InterPro" id="IPR000847">
    <property type="entry name" value="LysR_HTH_N"/>
</dbReference>
<sequence length="288" mass="32360">MNTFIYETIVTIVEEKSFQKASEKLNITASAVSHAINQIEKKYGFPIFIRNRAEVSLTTNGAQLYPIFRKILAEEKELEKTVQAIQGLESGVIKIGAFSSVCINWLPDILRNYAKQFPNIAVSLTQDNFSDISQHVAYEELDLGFTLLPVSENVKVTELLRDEIKCVAPANFQPRNGKTITKADLKGVQFMLQKADYDRDTKKTLDFYDVRPNTINFSIDDQSIVSMVEAGLGFGILPDLALRKLSGDVSIFSFDEPFYRTIALVQSKNDILSPAVRALVQEIETYLS</sequence>
<dbReference type="GeneID" id="66532214"/>
<dbReference type="CDD" id="cd05466">
    <property type="entry name" value="PBP2_LTTR_substrate"/>
    <property type="match status" value="1"/>
</dbReference>
<dbReference type="Proteomes" id="UP000478636">
    <property type="component" value="Unassembled WGS sequence"/>
</dbReference>
<keyword evidence="2" id="KW-0805">Transcription regulation</keyword>
<dbReference type="STRING" id="1246.BCR17_00090"/>
<dbReference type="InterPro" id="IPR036390">
    <property type="entry name" value="WH_DNA-bd_sf"/>
</dbReference>
<dbReference type="GO" id="GO:0005829">
    <property type="term" value="C:cytosol"/>
    <property type="evidence" value="ECO:0007669"/>
    <property type="project" value="TreeGrafter"/>
</dbReference>
<dbReference type="AlphaFoldDB" id="A0A5B8T5J7"/>
<proteinExistence type="inferred from homology"/>
<evidence type="ECO:0000256" key="2">
    <source>
        <dbReference type="ARBA" id="ARBA00023015"/>
    </source>
</evidence>
<dbReference type="SUPFAM" id="SSF53850">
    <property type="entry name" value="Periplasmic binding protein-like II"/>
    <property type="match status" value="1"/>
</dbReference>
<dbReference type="SUPFAM" id="SSF46785">
    <property type="entry name" value="Winged helix' DNA-binding domain"/>
    <property type="match status" value="1"/>
</dbReference>
<evidence type="ECO:0000256" key="1">
    <source>
        <dbReference type="ARBA" id="ARBA00009437"/>
    </source>
</evidence>
<dbReference type="Gene3D" id="1.10.10.10">
    <property type="entry name" value="Winged helix-like DNA-binding domain superfamily/Winged helix DNA-binding domain"/>
    <property type="match status" value="1"/>
</dbReference>
<dbReference type="EMBL" id="CP042387">
    <property type="protein sequence ID" value="QEA44682.1"/>
    <property type="molecule type" value="Genomic_DNA"/>
</dbReference>
<feature type="domain" description="HTH lysR-type" evidence="5">
    <location>
        <begin position="1"/>
        <end position="58"/>
    </location>
</feature>
<keyword evidence="8" id="KW-1185">Reference proteome</keyword>
<keyword evidence="4" id="KW-0804">Transcription</keyword>
<reference evidence="6 9" key="2">
    <citation type="submission" date="2019-12" db="EMBL/GenBank/DDBJ databases">
        <title>Complete genome sequence of Leuconostoc lactis strain AVN1 provides insights into metabolic potential.</title>
        <authorList>
            <person name="Besrour N."/>
            <person name="Najjari A."/>
            <person name="Fhoula I."/>
            <person name="Jaballah S."/>
            <person name="Klibi N."/>
            <person name="Ouzari H.I."/>
        </authorList>
    </citation>
    <scope>NUCLEOTIDE SEQUENCE [LARGE SCALE GENOMIC DNA]</scope>
    <source>
        <strain evidence="6 9">AVN1</strain>
    </source>
</reference>
<evidence type="ECO:0000313" key="9">
    <source>
        <dbReference type="Proteomes" id="UP000478636"/>
    </source>
</evidence>
<protein>
    <submittedName>
        <fullName evidence="6">LysR family transcriptional regulator</fullName>
    </submittedName>
</protein>
<accession>A0A5B8T5J7</accession>
<dbReference type="RefSeq" id="WP_036085537.1">
    <property type="nucleotide sequence ID" value="NZ_CP042387.1"/>
</dbReference>
<evidence type="ECO:0000256" key="4">
    <source>
        <dbReference type="ARBA" id="ARBA00023163"/>
    </source>
</evidence>
<dbReference type="PANTHER" id="PTHR30419">
    <property type="entry name" value="HTH-TYPE TRANSCRIPTIONAL REGULATOR YBHD"/>
    <property type="match status" value="1"/>
</dbReference>
<comment type="similarity">
    <text evidence="1">Belongs to the LysR transcriptional regulatory family.</text>
</comment>
<keyword evidence="3" id="KW-0238">DNA-binding</keyword>
<dbReference type="InterPro" id="IPR050950">
    <property type="entry name" value="HTH-type_LysR_regulators"/>
</dbReference>
<dbReference type="InterPro" id="IPR036388">
    <property type="entry name" value="WH-like_DNA-bd_sf"/>
</dbReference>
<evidence type="ECO:0000259" key="5">
    <source>
        <dbReference type="PROSITE" id="PS50931"/>
    </source>
</evidence>
<dbReference type="InterPro" id="IPR005119">
    <property type="entry name" value="LysR_subst-bd"/>
</dbReference>
<dbReference type="PROSITE" id="PS50931">
    <property type="entry name" value="HTH_LYSR"/>
    <property type="match status" value="1"/>
</dbReference>
<dbReference type="GO" id="GO:0003700">
    <property type="term" value="F:DNA-binding transcription factor activity"/>
    <property type="evidence" value="ECO:0007669"/>
    <property type="project" value="InterPro"/>
</dbReference>
<evidence type="ECO:0000313" key="6">
    <source>
        <dbReference type="EMBL" id="MWN21078.1"/>
    </source>
</evidence>
<dbReference type="PANTHER" id="PTHR30419:SF28">
    <property type="entry name" value="HTH-TYPE TRANSCRIPTIONAL REGULATOR BSDA"/>
    <property type="match status" value="1"/>
</dbReference>
<evidence type="ECO:0000313" key="8">
    <source>
        <dbReference type="Proteomes" id="UP000321298"/>
    </source>
</evidence>
<reference evidence="7 8" key="1">
    <citation type="submission" date="2019-06" db="EMBL/GenBank/DDBJ databases">
        <title>Genome analyses of bacteria isolated from kimchi.</title>
        <authorList>
            <person name="Lee S."/>
            <person name="Ahn S."/>
            <person name="Roh S."/>
        </authorList>
    </citation>
    <scope>NUCLEOTIDE SEQUENCE [LARGE SCALE GENOMIC DNA]</scope>
    <source>
        <strain evidence="7 8">CBA3625</strain>
    </source>
</reference>
<dbReference type="Gene3D" id="3.40.190.290">
    <property type="match status" value="1"/>
</dbReference>
<dbReference type="Pfam" id="PF03466">
    <property type="entry name" value="LysR_substrate"/>
    <property type="match status" value="1"/>
</dbReference>